<comment type="subcellular location">
    <subcellularLocation>
        <location evidence="1">Membrane</location>
        <topology evidence="1">Lipid-anchor</topology>
    </subcellularLocation>
</comment>
<dbReference type="EMBL" id="JADCNN020000001">
    <property type="protein sequence ID" value="MBM6994301.1"/>
    <property type="molecule type" value="Genomic_DNA"/>
</dbReference>
<accession>A0ABS2H187</accession>
<dbReference type="InterPro" id="IPR046953">
    <property type="entry name" value="Spore_GerAC-like_C"/>
</dbReference>
<organism evidence="10 11">
    <name type="scientific">Paenibacillus rhizolycopersici</name>
    <dbReference type="NCBI Taxonomy" id="2780073"/>
    <lineage>
        <taxon>Bacteria</taxon>
        <taxon>Bacillati</taxon>
        <taxon>Bacillota</taxon>
        <taxon>Bacilli</taxon>
        <taxon>Bacillales</taxon>
        <taxon>Paenibacillaceae</taxon>
        <taxon>Paenibacillus</taxon>
    </lineage>
</organism>
<dbReference type="Pfam" id="PF25198">
    <property type="entry name" value="Spore_GerAC_N"/>
    <property type="match status" value="1"/>
</dbReference>
<keyword evidence="6" id="KW-0564">Palmitate</keyword>
<comment type="similarity">
    <text evidence="2">Belongs to the GerABKC lipoprotein family.</text>
</comment>
<evidence type="ECO:0000256" key="4">
    <source>
        <dbReference type="ARBA" id="ARBA00022729"/>
    </source>
</evidence>
<sequence>MHRRLFLAATLCLILAGCNQDQRILERIGYIETAAFDAAPQDKIKATISMPLVTQFARDGKTTDELLETISTSPKDAKAALSLRTSRIIVSGQIRTFMYGEALARQGIWKDMDTFLRDPSISFRTAMAVVEGEAGAIISQEYPRHTKTANYINKLLQKEFNKQSVPRTALYQFTRDYYDDGMDPIAIMVKEQKKDITISGIATFRDDKMIDKLPWKDVYLFSLLYQDLSQGEFSLTSEDPNLKAISFRAVRSKRRIKVSKGPSGEYEADIYLKVEGGVEEYFGQAKLSTDERAKVEKLVSEHIVMESLRIIKTLQQNRTDSLGLGKYVRNKMSYEEWKRTDWHEQFSQMPIRVHCSFYMKNFGTYFD</sequence>
<dbReference type="InterPro" id="IPR038501">
    <property type="entry name" value="Spore_GerAC_C_sf"/>
</dbReference>
<dbReference type="InterPro" id="IPR008844">
    <property type="entry name" value="Spore_GerAC-like"/>
</dbReference>
<keyword evidence="7" id="KW-0449">Lipoprotein</keyword>
<evidence type="ECO:0000259" key="9">
    <source>
        <dbReference type="Pfam" id="PF25198"/>
    </source>
</evidence>
<evidence type="ECO:0000256" key="3">
    <source>
        <dbReference type="ARBA" id="ARBA00022544"/>
    </source>
</evidence>
<evidence type="ECO:0000256" key="2">
    <source>
        <dbReference type="ARBA" id="ARBA00007886"/>
    </source>
</evidence>
<evidence type="ECO:0000313" key="10">
    <source>
        <dbReference type="EMBL" id="MBM6994301.1"/>
    </source>
</evidence>
<evidence type="ECO:0000256" key="1">
    <source>
        <dbReference type="ARBA" id="ARBA00004635"/>
    </source>
</evidence>
<dbReference type="PANTHER" id="PTHR35789">
    <property type="entry name" value="SPORE GERMINATION PROTEIN B3"/>
    <property type="match status" value="1"/>
</dbReference>
<evidence type="ECO:0000259" key="8">
    <source>
        <dbReference type="Pfam" id="PF05504"/>
    </source>
</evidence>
<keyword evidence="5" id="KW-0472">Membrane</keyword>
<gene>
    <name evidence="10" type="ORF">IM700_001335</name>
</gene>
<evidence type="ECO:0000256" key="6">
    <source>
        <dbReference type="ARBA" id="ARBA00023139"/>
    </source>
</evidence>
<protein>
    <submittedName>
        <fullName evidence="10">Ger(X)C family spore germination protein</fullName>
    </submittedName>
</protein>
<dbReference type="NCBIfam" id="TIGR02887">
    <property type="entry name" value="spore_ger_x_C"/>
    <property type="match status" value="1"/>
</dbReference>
<keyword evidence="11" id="KW-1185">Reference proteome</keyword>
<dbReference type="PROSITE" id="PS51257">
    <property type="entry name" value="PROKAR_LIPOPROTEIN"/>
    <property type="match status" value="1"/>
</dbReference>
<dbReference type="Proteomes" id="UP001516620">
    <property type="component" value="Unassembled WGS sequence"/>
</dbReference>
<comment type="caution">
    <text evidence="10">The sequence shown here is derived from an EMBL/GenBank/DDBJ whole genome shotgun (WGS) entry which is preliminary data.</text>
</comment>
<dbReference type="RefSeq" id="WP_193415590.1">
    <property type="nucleotide sequence ID" value="NZ_JADCNN020000001.1"/>
</dbReference>
<feature type="domain" description="Spore germination protein N-terminal" evidence="9">
    <location>
        <begin position="21"/>
        <end position="190"/>
    </location>
</feature>
<keyword evidence="4" id="KW-0732">Signal</keyword>
<proteinExistence type="inferred from homology"/>
<dbReference type="InterPro" id="IPR057336">
    <property type="entry name" value="GerAC_N"/>
</dbReference>
<evidence type="ECO:0000256" key="7">
    <source>
        <dbReference type="ARBA" id="ARBA00023288"/>
    </source>
</evidence>
<feature type="domain" description="Spore germination GerAC-like C-terminal" evidence="8">
    <location>
        <begin position="199"/>
        <end position="363"/>
    </location>
</feature>
<evidence type="ECO:0000256" key="5">
    <source>
        <dbReference type="ARBA" id="ARBA00023136"/>
    </source>
</evidence>
<name>A0ABS2H187_9BACL</name>
<keyword evidence="3" id="KW-0309">Germination</keyword>
<dbReference type="PANTHER" id="PTHR35789:SF1">
    <property type="entry name" value="SPORE GERMINATION PROTEIN B3"/>
    <property type="match status" value="1"/>
</dbReference>
<dbReference type="Pfam" id="PF05504">
    <property type="entry name" value="Spore_GerAC"/>
    <property type="match status" value="1"/>
</dbReference>
<evidence type="ECO:0000313" key="11">
    <source>
        <dbReference type="Proteomes" id="UP001516620"/>
    </source>
</evidence>
<dbReference type="Gene3D" id="3.30.300.210">
    <property type="entry name" value="Nutrient germinant receptor protein C, domain 3"/>
    <property type="match status" value="1"/>
</dbReference>
<reference evidence="10 11" key="1">
    <citation type="submission" date="2021-01" db="EMBL/GenBank/DDBJ databases">
        <title>Paenibacillus sp.nov. isolated from the rhizosphere soil of tomato plant.</title>
        <authorList>
            <person name="Thin K.K."/>
            <person name="Zhang X."/>
            <person name="He S."/>
        </authorList>
    </citation>
    <scope>NUCLEOTIDE SEQUENCE [LARGE SCALE GENOMIC DNA]</scope>
    <source>
        <strain evidence="10 11">DXFW5</strain>
    </source>
</reference>